<evidence type="ECO:0000259" key="1">
    <source>
        <dbReference type="Pfam" id="PF18803"/>
    </source>
</evidence>
<proteinExistence type="predicted"/>
<organism evidence="2 3">
    <name type="scientific">Mycena alexandri</name>
    <dbReference type="NCBI Taxonomy" id="1745969"/>
    <lineage>
        <taxon>Eukaryota</taxon>
        <taxon>Fungi</taxon>
        <taxon>Dikarya</taxon>
        <taxon>Basidiomycota</taxon>
        <taxon>Agaricomycotina</taxon>
        <taxon>Agaricomycetes</taxon>
        <taxon>Agaricomycetidae</taxon>
        <taxon>Agaricales</taxon>
        <taxon>Marasmiineae</taxon>
        <taxon>Mycenaceae</taxon>
        <taxon>Mycena</taxon>
    </lineage>
</organism>
<comment type="caution">
    <text evidence="2">The sequence shown here is derived from an EMBL/GenBank/DDBJ whole genome shotgun (WGS) entry which is preliminary data.</text>
</comment>
<accession>A0AAD6S575</accession>
<sequence length="284" mass="30471">MHEVANESDDENDKTLTGLDLLAHLAAAKHCDSLPVVDQLVAPLSLSEIAADDSATHCDICQCPLDALASPDTRALRCYNCVLGVQCETCCATAHLQGDNHILQEWDRAHNGWGVKRPLVEFMSTLAKNCSQCDGQVAARGAMVADGTMMCGDCGPKLFCRDCSLLVHRRKPLHGNVKVWESGWRGTTLAKAGLIFQLGHGMKPCSWPLEPPAPMVIVTMSGCHSVNMKFCGCGNFEPGEAGRAEQLRAMGLQKAGIEHPQVWATFPVLPAAASQVSTVPGSPW</sequence>
<dbReference type="EMBL" id="JARJCM010000252">
    <property type="protein sequence ID" value="KAJ7020762.1"/>
    <property type="molecule type" value="Genomic_DNA"/>
</dbReference>
<name>A0AAD6S575_9AGAR</name>
<feature type="domain" description="CxC2-like cysteine cluster KDZ transposase-associated" evidence="1">
    <location>
        <begin position="189"/>
        <end position="270"/>
    </location>
</feature>
<evidence type="ECO:0000313" key="3">
    <source>
        <dbReference type="Proteomes" id="UP001218188"/>
    </source>
</evidence>
<dbReference type="Proteomes" id="UP001218188">
    <property type="component" value="Unassembled WGS sequence"/>
</dbReference>
<protein>
    <recommendedName>
        <fullName evidence="1">CxC2-like cysteine cluster KDZ transposase-associated domain-containing protein</fullName>
    </recommendedName>
</protein>
<dbReference type="InterPro" id="IPR041457">
    <property type="entry name" value="CxC2_KDZ-assoc"/>
</dbReference>
<gene>
    <name evidence="2" type="ORF">C8F04DRAFT_1274598</name>
</gene>
<dbReference type="Pfam" id="PF18803">
    <property type="entry name" value="CxC2"/>
    <property type="match status" value="1"/>
</dbReference>
<evidence type="ECO:0000313" key="2">
    <source>
        <dbReference type="EMBL" id="KAJ7020762.1"/>
    </source>
</evidence>
<keyword evidence="3" id="KW-1185">Reference proteome</keyword>
<dbReference type="AlphaFoldDB" id="A0AAD6S575"/>
<reference evidence="2" key="1">
    <citation type="submission" date="2023-03" db="EMBL/GenBank/DDBJ databases">
        <title>Massive genome expansion in bonnet fungi (Mycena s.s.) driven by repeated elements and novel gene families across ecological guilds.</title>
        <authorList>
            <consortium name="Lawrence Berkeley National Laboratory"/>
            <person name="Harder C.B."/>
            <person name="Miyauchi S."/>
            <person name="Viragh M."/>
            <person name="Kuo A."/>
            <person name="Thoen E."/>
            <person name="Andreopoulos B."/>
            <person name="Lu D."/>
            <person name="Skrede I."/>
            <person name="Drula E."/>
            <person name="Henrissat B."/>
            <person name="Morin E."/>
            <person name="Kohler A."/>
            <person name="Barry K."/>
            <person name="LaButti K."/>
            <person name="Morin E."/>
            <person name="Salamov A."/>
            <person name="Lipzen A."/>
            <person name="Mereny Z."/>
            <person name="Hegedus B."/>
            <person name="Baldrian P."/>
            <person name="Stursova M."/>
            <person name="Weitz H."/>
            <person name="Taylor A."/>
            <person name="Grigoriev I.V."/>
            <person name="Nagy L.G."/>
            <person name="Martin F."/>
            <person name="Kauserud H."/>
        </authorList>
    </citation>
    <scope>NUCLEOTIDE SEQUENCE</scope>
    <source>
        <strain evidence="2">CBHHK200</strain>
    </source>
</reference>